<sequence length="234" mass="23860">MIKSRSLNFLTILLLSTAVLVQNSIPASAFTGTGGSASVAPSQPAMENLGNARETLTGAEEVKGEEAASYIDQAHDKASATGTHLRADEGGTAEFSKGRVTRLDDGTTLVVLPLTGGDLTRSALTVSFSPNGDTGVHEILLREISATSGSVEFWVNGVKSLDRVIDVPRATTKGWSEFVDCLNNSGIAAWVVAAIVAACGVVCGGTAGTACVPCIAAAAGTTGGVIGYCINEAW</sequence>
<dbReference type="Proteomes" id="UP001501585">
    <property type="component" value="Unassembled WGS sequence"/>
</dbReference>
<name>A0ABN2SK53_9ACTN</name>
<proteinExistence type="predicted"/>
<feature type="signal peptide" evidence="1">
    <location>
        <begin position="1"/>
        <end position="29"/>
    </location>
</feature>
<organism evidence="2 3">
    <name type="scientific">Nocardiopsis rhodophaea</name>
    <dbReference type="NCBI Taxonomy" id="280238"/>
    <lineage>
        <taxon>Bacteria</taxon>
        <taxon>Bacillati</taxon>
        <taxon>Actinomycetota</taxon>
        <taxon>Actinomycetes</taxon>
        <taxon>Streptosporangiales</taxon>
        <taxon>Nocardiopsidaceae</taxon>
        <taxon>Nocardiopsis</taxon>
    </lineage>
</organism>
<evidence type="ECO:0000256" key="1">
    <source>
        <dbReference type="SAM" id="SignalP"/>
    </source>
</evidence>
<feature type="chain" id="PRO_5045079433" evidence="1">
    <location>
        <begin position="30"/>
        <end position="234"/>
    </location>
</feature>
<comment type="caution">
    <text evidence="2">The sequence shown here is derived from an EMBL/GenBank/DDBJ whole genome shotgun (WGS) entry which is preliminary data.</text>
</comment>
<evidence type="ECO:0000313" key="3">
    <source>
        <dbReference type="Proteomes" id="UP001501585"/>
    </source>
</evidence>
<protein>
    <submittedName>
        <fullName evidence="2">Uncharacterized protein</fullName>
    </submittedName>
</protein>
<reference evidence="2 3" key="1">
    <citation type="journal article" date="2019" name="Int. J. Syst. Evol. Microbiol.">
        <title>The Global Catalogue of Microorganisms (GCM) 10K type strain sequencing project: providing services to taxonomists for standard genome sequencing and annotation.</title>
        <authorList>
            <consortium name="The Broad Institute Genomics Platform"/>
            <consortium name="The Broad Institute Genome Sequencing Center for Infectious Disease"/>
            <person name="Wu L."/>
            <person name="Ma J."/>
        </authorList>
    </citation>
    <scope>NUCLEOTIDE SEQUENCE [LARGE SCALE GENOMIC DNA]</scope>
    <source>
        <strain evidence="2 3">JCM 15313</strain>
    </source>
</reference>
<evidence type="ECO:0000313" key="2">
    <source>
        <dbReference type="EMBL" id="GAA1987868.1"/>
    </source>
</evidence>
<keyword evidence="1" id="KW-0732">Signal</keyword>
<gene>
    <name evidence="2" type="ORF">GCM10009799_11870</name>
</gene>
<accession>A0ABN2SK53</accession>
<dbReference type="EMBL" id="BAAAPC010000004">
    <property type="protein sequence ID" value="GAA1987868.1"/>
    <property type="molecule type" value="Genomic_DNA"/>
</dbReference>
<keyword evidence="3" id="KW-1185">Reference proteome</keyword>